<proteinExistence type="predicted"/>
<dbReference type="GO" id="GO:0000976">
    <property type="term" value="F:transcription cis-regulatory region binding"/>
    <property type="evidence" value="ECO:0007669"/>
    <property type="project" value="TreeGrafter"/>
</dbReference>
<feature type="domain" description="HTH lacI-type" evidence="4">
    <location>
        <begin position="2"/>
        <end position="56"/>
    </location>
</feature>
<dbReference type="InterPro" id="IPR000843">
    <property type="entry name" value="HTH_LacI"/>
</dbReference>
<evidence type="ECO:0000256" key="2">
    <source>
        <dbReference type="ARBA" id="ARBA00023125"/>
    </source>
</evidence>
<reference evidence="5" key="1">
    <citation type="submission" date="2019-12" db="EMBL/GenBank/DDBJ databases">
        <authorList>
            <person name="zhang j."/>
            <person name="sun C.M."/>
        </authorList>
    </citation>
    <scope>NUCLEOTIDE SEQUENCE</scope>
    <source>
        <strain evidence="5">NS-1</strain>
    </source>
</reference>
<gene>
    <name evidence="5" type="ORF">GM661_14295</name>
</gene>
<dbReference type="Pfam" id="PF13377">
    <property type="entry name" value="Peripla_BP_3"/>
    <property type="match status" value="1"/>
</dbReference>
<evidence type="ECO:0000313" key="5">
    <source>
        <dbReference type="EMBL" id="QTL99046.1"/>
    </source>
</evidence>
<dbReference type="Pfam" id="PF00356">
    <property type="entry name" value="LacI"/>
    <property type="match status" value="1"/>
</dbReference>
<protein>
    <submittedName>
        <fullName evidence="5">Substrate-binding domain-containing protein</fullName>
    </submittedName>
</protein>
<dbReference type="CDD" id="cd06267">
    <property type="entry name" value="PBP1_LacI_sugar_binding-like"/>
    <property type="match status" value="1"/>
</dbReference>
<dbReference type="Gene3D" id="1.10.260.40">
    <property type="entry name" value="lambda repressor-like DNA-binding domains"/>
    <property type="match status" value="1"/>
</dbReference>
<dbReference type="AlphaFoldDB" id="A0A8A7KB76"/>
<evidence type="ECO:0000256" key="1">
    <source>
        <dbReference type="ARBA" id="ARBA00023015"/>
    </source>
</evidence>
<sequence>MATINDIAKLANVSKSTVSRVINNYPDVNEKTKQKIIKIMQENNYWPNTMARSLSTNKSYTIGMFVPTNLNNFFFREVIQGIEYTLGKHGYDLLYFTHQKTMRFYMDTGIKFNFVEKSSDKNVDGIIMLGFNMKNIARFNKLIKSKIPTVFIDVKLTGERASYIISDNEKGAIKAVEYLISLGHQKIGLLLGPEEVKPTQDRLSGCKKVFEKYGLQVKTDWLYHTEYTLEDGYKSMKEILTMTDRPTAIFGEDMMVIGAIRAARDAGLSVPEDISFVGFDNIELSYHYNLTSVNQDQYKMGEKASELLMKIINEEEFNPIVLPVNFVERTSCRYLRN</sequence>
<dbReference type="PANTHER" id="PTHR30146">
    <property type="entry name" value="LACI-RELATED TRANSCRIPTIONAL REPRESSOR"/>
    <property type="match status" value="1"/>
</dbReference>
<organism evidence="5 6">
    <name type="scientific">Iocasia fonsfrigidae</name>
    <dbReference type="NCBI Taxonomy" id="2682810"/>
    <lineage>
        <taxon>Bacteria</taxon>
        <taxon>Bacillati</taxon>
        <taxon>Bacillota</taxon>
        <taxon>Clostridia</taxon>
        <taxon>Halanaerobiales</taxon>
        <taxon>Halanaerobiaceae</taxon>
        <taxon>Iocasia</taxon>
    </lineage>
</organism>
<dbReference type="Proteomes" id="UP000665020">
    <property type="component" value="Chromosome"/>
</dbReference>
<dbReference type="InterPro" id="IPR010982">
    <property type="entry name" value="Lambda_DNA-bd_dom_sf"/>
</dbReference>
<dbReference type="CDD" id="cd01392">
    <property type="entry name" value="HTH_LacI"/>
    <property type="match status" value="1"/>
</dbReference>
<name>A0A8A7KB76_9FIRM</name>
<accession>A0A8A7KB76</accession>
<dbReference type="Gene3D" id="3.40.50.2300">
    <property type="match status" value="2"/>
</dbReference>
<dbReference type="KEGG" id="ifn:GM661_14295"/>
<evidence type="ECO:0000259" key="4">
    <source>
        <dbReference type="PROSITE" id="PS50932"/>
    </source>
</evidence>
<evidence type="ECO:0000313" key="6">
    <source>
        <dbReference type="Proteomes" id="UP000665020"/>
    </source>
</evidence>
<dbReference type="InterPro" id="IPR028082">
    <property type="entry name" value="Peripla_BP_I"/>
</dbReference>
<dbReference type="EMBL" id="CP046640">
    <property type="protein sequence ID" value="QTL99046.1"/>
    <property type="molecule type" value="Genomic_DNA"/>
</dbReference>
<dbReference type="PANTHER" id="PTHR30146:SF109">
    <property type="entry name" value="HTH-TYPE TRANSCRIPTIONAL REGULATOR GALS"/>
    <property type="match status" value="1"/>
</dbReference>
<dbReference type="SMART" id="SM00354">
    <property type="entry name" value="HTH_LACI"/>
    <property type="match status" value="1"/>
</dbReference>
<evidence type="ECO:0000256" key="3">
    <source>
        <dbReference type="ARBA" id="ARBA00023163"/>
    </source>
</evidence>
<dbReference type="GO" id="GO:0003700">
    <property type="term" value="F:DNA-binding transcription factor activity"/>
    <property type="evidence" value="ECO:0007669"/>
    <property type="project" value="TreeGrafter"/>
</dbReference>
<keyword evidence="1" id="KW-0805">Transcription regulation</keyword>
<dbReference type="PRINTS" id="PR00036">
    <property type="entry name" value="HTHLACI"/>
</dbReference>
<dbReference type="RefSeq" id="WP_230867442.1">
    <property type="nucleotide sequence ID" value="NZ_CP046640.1"/>
</dbReference>
<keyword evidence="3" id="KW-0804">Transcription</keyword>
<dbReference type="InterPro" id="IPR046335">
    <property type="entry name" value="LacI/GalR-like_sensor"/>
</dbReference>
<dbReference type="PROSITE" id="PS00356">
    <property type="entry name" value="HTH_LACI_1"/>
    <property type="match status" value="1"/>
</dbReference>
<dbReference type="SUPFAM" id="SSF53822">
    <property type="entry name" value="Periplasmic binding protein-like I"/>
    <property type="match status" value="1"/>
</dbReference>
<dbReference type="PROSITE" id="PS50932">
    <property type="entry name" value="HTH_LACI_2"/>
    <property type="match status" value="1"/>
</dbReference>
<keyword evidence="2" id="KW-0238">DNA-binding</keyword>
<dbReference type="SUPFAM" id="SSF47413">
    <property type="entry name" value="lambda repressor-like DNA-binding domains"/>
    <property type="match status" value="1"/>
</dbReference>
<keyword evidence="6" id="KW-1185">Reference proteome</keyword>